<feature type="compositionally biased region" description="Basic and acidic residues" evidence="1">
    <location>
        <begin position="57"/>
        <end position="73"/>
    </location>
</feature>
<evidence type="ECO:0000256" key="1">
    <source>
        <dbReference type="SAM" id="MobiDB-lite"/>
    </source>
</evidence>
<dbReference type="EMBL" id="QUTG01004178">
    <property type="protein sequence ID" value="RHY88967.1"/>
    <property type="molecule type" value="Genomic_DNA"/>
</dbReference>
<evidence type="ECO:0000313" key="5">
    <source>
        <dbReference type="Proteomes" id="UP000285712"/>
    </source>
</evidence>
<dbReference type="Proteomes" id="UP000285430">
    <property type="component" value="Unassembled WGS sequence"/>
</dbReference>
<feature type="compositionally biased region" description="Polar residues" evidence="1">
    <location>
        <begin position="1"/>
        <end position="10"/>
    </location>
</feature>
<name>A0A3R6ZGH7_APHAT</name>
<accession>A0A3R6ZGH7</accession>
<evidence type="ECO:0000313" key="4">
    <source>
        <dbReference type="Proteomes" id="UP000285430"/>
    </source>
</evidence>
<organism evidence="2 5">
    <name type="scientific">Aphanomyces astaci</name>
    <name type="common">Crayfish plague agent</name>
    <dbReference type="NCBI Taxonomy" id="112090"/>
    <lineage>
        <taxon>Eukaryota</taxon>
        <taxon>Sar</taxon>
        <taxon>Stramenopiles</taxon>
        <taxon>Oomycota</taxon>
        <taxon>Saprolegniomycetes</taxon>
        <taxon>Saprolegniales</taxon>
        <taxon>Verrucalvaceae</taxon>
        <taxon>Aphanomyces</taxon>
    </lineage>
</organism>
<feature type="region of interest" description="Disordered" evidence="1">
    <location>
        <begin position="1"/>
        <end position="79"/>
    </location>
</feature>
<sequence>MTQQGKSSVQPAKKEREAKNMSSPAKPVRTSRRLQGLEPEYTAYEKPSRTRFGLSTDAKEADYAVSPLRERKASPGRFP</sequence>
<reference evidence="4 5" key="1">
    <citation type="submission" date="2018-08" db="EMBL/GenBank/DDBJ databases">
        <title>Aphanomyces genome sequencing and annotation.</title>
        <authorList>
            <person name="Minardi D."/>
            <person name="Oidtmann B."/>
            <person name="Van Der Giezen M."/>
            <person name="Studholme D.J."/>
        </authorList>
    </citation>
    <scope>NUCLEOTIDE SEQUENCE [LARGE SCALE GENOMIC DNA]</scope>
    <source>
        <strain evidence="3 4">Da</strain>
        <strain evidence="2 5">Sv</strain>
    </source>
</reference>
<dbReference type="Proteomes" id="UP000285712">
    <property type="component" value="Unassembled WGS sequence"/>
</dbReference>
<dbReference type="AlphaFoldDB" id="A0A3R6ZGH7"/>
<dbReference type="EMBL" id="QUTH01006612">
    <property type="protein sequence ID" value="RHZ06689.1"/>
    <property type="molecule type" value="Genomic_DNA"/>
</dbReference>
<protein>
    <submittedName>
        <fullName evidence="2">Uncharacterized protein</fullName>
    </submittedName>
</protein>
<comment type="caution">
    <text evidence="2">The sequence shown here is derived from an EMBL/GenBank/DDBJ whole genome shotgun (WGS) entry which is preliminary data.</text>
</comment>
<evidence type="ECO:0000313" key="2">
    <source>
        <dbReference type="EMBL" id="RHY88967.1"/>
    </source>
</evidence>
<evidence type="ECO:0000313" key="3">
    <source>
        <dbReference type="EMBL" id="RHZ06689.1"/>
    </source>
</evidence>
<proteinExistence type="predicted"/>
<gene>
    <name evidence="2" type="ORF">DYB35_008197</name>
    <name evidence="3" type="ORF">DYB37_008884</name>
</gene>